<evidence type="ECO:0000256" key="5">
    <source>
        <dbReference type="ARBA" id="ARBA00049708"/>
    </source>
</evidence>
<dbReference type="InterPro" id="IPR018978">
    <property type="entry name" value="SDO1/SBDS_central"/>
</dbReference>
<dbReference type="InterPro" id="IPR036786">
    <property type="entry name" value="Ribosome_mat_SBDS_N_sf"/>
</dbReference>
<proteinExistence type="inferred from homology"/>
<dbReference type="Gene3D" id="1.10.10.900">
    <property type="entry name" value="SBDS protein C-terminal domain, subdomain 1"/>
    <property type="match status" value="1"/>
</dbReference>
<evidence type="ECO:0000256" key="1">
    <source>
        <dbReference type="ARBA" id="ARBA00004496"/>
    </source>
</evidence>
<dbReference type="InterPro" id="IPR037188">
    <property type="entry name" value="Sdo1/SBDS_central_sf"/>
</dbReference>
<comment type="subunit">
    <text evidence="5">Associates with the 60S ribosomal subunit.</text>
</comment>
<name>A0AAD5SNZ3_9FUNG</name>
<feature type="non-terminal residue" evidence="9">
    <location>
        <position position="299"/>
    </location>
</feature>
<dbReference type="Pfam" id="PF01172">
    <property type="entry name" value="SBDS_N"/>
    <property type="match status" value="1"/>
</dbReference>
<dbReference type="GO" id="GO:0005737">
    <property type="term" value="C:cytoplasm"/>
    <property type="evidence" value="ECO:0007669"/>
    <property type="project" value="UniProtKB-SubCell"/>
</dbReference>
<feature type="domain" description="Ribosome maturation protein SDO1/SBDS central" evidence="8">
    <location>
        <begin position="152"/>
        <end position="215"/>
    </location>
</feature>
<dbReference type="PANTHER" id="PTHR10927">
    <property type="entry name" value="RIBOSOME MATURATION PROTEIN SBDS"/>
    <property type="match status" value="1"/>
</dbReference>
<dbReference type="PROSITE" id="PS01267">
    <property type="entry name" value="UPF0023"/>
    <property type="match status" value="1"/>
</dbReference>
<dbReference type="InterPro" id="IPR018023">
    <property type="entry name" value="Ribosome_mat_SBDS_CS"/>
</dbReference>
<evidence type="ECO:0008006" key="11">
    <source>
        <dbReference type="Google" id="ProtNLM"/>
    </source>
</evidence>
<gene>
    <name evidence="9" type="ORF">HK100_010445</name>
</gene>
<dbReference type="AlphaFoldDB" id="A0AAD5SNZ3"/>
<evidence type="ECO:0000313" key="9">
    <source>
        <dbReference type="EMBL" id="KAJ3079334.1"/>
    </source>
</evidence>
<evidence type="ECO:0000256" key="4">
    <source>
        <dbReference type="ARBA" id="ARBA00022517"/>
    </source>
</evidence>
<comment type="caution">
    <text evidence="9">The sequence shown here is derived from an EMBL/GenBank/DDBJ whole genome shotgun (WGS) entry which is preliminary data.</text>
</comment>
<keyword evidence="3" id="KW-0963">Cytoplasm</keyword>
<accession>A0AAD5SNZ3</accession>
<dbReference type="PANTHER" id="PTHR10927:SF1">
    <property type="entry name" value="RIBOSOME MATURATION PROTEIN SBDS"/>
    <property type="match status" value="1"/>
</dbReference>
<evidence type="ECO:0000256" key="6">
    <source>
        <dbReference type="SAM" id="MobiDB-lite"/>
    </source>
</evidence>
<reference evidence="9" key="1">
    <citation type="submission" date="2020-05" db="EMBL/GenBank/DDBJ databases">
        <title>Phylogenomic resolution of chytrid fungi.</title>
        <authorList>
            <person name="Stajich J.E."/>
            <person name="Amses K."/>
            <person name="Simmons R."/>
            <person name="Seto K."/>
            <person name="Myers J."/>
            <person name="Bonds A."/>
            <person name="Quandt C.A."/>
            <person name="Barry K."/>
            <person name="Liu P."/>
            <person name="Grigoriev I."/>
            <person name="Longcore J.E."/>
            <person name="James T.Y."/>
        </authorList>
    </citation>
    <scope>NUCLEOTIDE SEQUENCE</scope>
    <source>
        <strain evidence="9">JEL0513</strain>
    </source>
</reference>
<feature type="region of interest" description="Disordered" evidence="6">
    <location>
        <begin position="86"/>
        <end position="114"/>
    </location>
</feature>
<keyword evidence="4" id="KW-0690">Ribosome biogenesis</keyword>
<evidence type="ECO:0000256" key="2">
    <source>
        <dbReference type="ARBA" id="ARBA00007433"/>
    </source>
</evidence>
<feature type="region of interest" description="Disordered" evidence="6">
    <location>
        <begin position="226"/>
        <end position="245"/>
    </location>
</feature>
<dbReference type="EMBL" id="JADGJH010005768">
    <property type="protein sequence ID" value="KAJ3079334.1"/>
    <property type="molecule type" value="Genomic_DNA"/>
</dbReference>
<dbReference type="GO" id="GO:0042254">
    <property type="term" value="P:ribosome biogenesis"/>
    <property type="evidence" value="ECO:0007669"/>
    <property type="project" value="UniProtKB-KW"/>
</dbReference>
<evidence type="ECO:0000259" key="8">
    <source>
        <dbReference type="Pfam" id="PF09377"/>
    </source>
</evidence>
<feature type="compositionally biased region" description="Polar residues" evidence="6">
    <location>
        <begin position="226"/>
        <end position="242"/>
    </location>
</feature>
<sequence>MSRQVFTPSNQQRLTNVSVVRLKKGGLRFELACYKNKVVEWRQQIETDIDEVLQTHTIYTNVSKGQTAATEDLRKAFVGLLSGGGGGGGGEAKAGAVTSGGKKGKKNKNDREAGGELDEAAFGEAIVREILQKGELQVADKERAALSSATAREIATLVSLKCVDAVSQRPFPVSLVEKALHEAHFQVHAARPAKQQALDAIRLLQQQRLLNIQRAHMRLRVQVPLSSLSTPQQQTEHSTLPHSHTLPLHNTLASKQTFLLDSLASFLASTVQVDVDPIDNVLELLCSVDPGNYPALVDL</sequence>
<dbReference type="Proteomes" id="UP001211907">
    <property type="component" value="Unassembled WGS sequence"/>
</dbReference>
<comment type="subcellular location">
    <subcellularLocation>
        <location evidence="1">Cytoplasm</location>
    </subcellularLocation>
</comment>
<protein>
    <recommendedName>
        <fullName evidence="11">Shwachman-Bodian-Diamond syndrome protein</fullName>
    </recommendedName>
</protein>
<keyword evidence="10" id="KW-1185">Reference proteome</keyword>
<dbReference type="Gene3D" id="3.30.1250.10">
    <property type="entry name" value="Ribosome maturation protein SBDS, N-terminal domain"/>
    <property type="match status" value="1"/>
</dbReference>
<evidence type="ECO:0000259" key="7">
    <source>
        <dbReference type="Pfam" id="PF01172"/>
    </source>
</evidence>
<comment type="similarity">
    <text evidence="2">Belongs to the SDO1/SBDS family.</text>
</comment>
<organism evidence="9 10">
    <name type="scientific">Physocladia obscura</name>
    <dbReference type="NCBI Taxonomy" id="109957"/>
    <lineage>
        <taxon>Eukaryota</taxon>
        <taxon>Fungi</taxon>
        <taxon>Fungi incertae sedis</taxon>
        <taxon>Chytridiomycota</taxon>
        <taxon>Chytridiomycota incertae sedis</taxon>
        <taxon>Chytridiomycetes</taxon>
        <taxon>Chytridiales</taxon>
        <taxon>Chytriomycetaceae</taxon>
        <taxon>Physocladia</taxon>
    </lineage>
</organism>
<evidence type="ECO:0000256" key="3">
    <source>
        <dbReference type="ARBA" id="ARBA00022490"/>
    </source>
</evidence>
<evidence type="ECO:0000313" key="10">
    <source>
        <dbReference type="Proteomes" id="UP001211907"/>
    </source>
</evidence>
<dbReference type="InterPro" id="IPR019783">
    <property type="entry name" value="SDO1/SBDS_N"/>
</dbReference>
<dbReference type="Pfam" id="PF09377">
    <property type="entry name" value="SBDS_domain_II"/>
    <property type="match status" value="1"/>
</dbReference>
<dbReference type="SUPFAM" id="SSF89895">
    <property type="entry name" value="FYSH domain"/>
    <property type="match status" value="1"/>
</dbReference>
<dbReference type="SUPFAM" id="SSF109728">
    <property type="entry name" value="Hypothetical protein AF0491, middle domain"/>
    <property type="match status" value="1"/>
</dbReference>
<feature type="domain" description="Ribosome maturation protein SDO1/SBDS N-terminal" evidence="7">
    <location>
        <begin position="16"/>
        <end position="77"/>
    </location>
</feature>
<dbReference type="InterPro" id="IPR039100">
    <property type="entry name" value="Sdo1/SBDS-like"/>
</dbReference>